<dbReference type="Pfam" id="PF05673">
    <property type="entry name" value="DUF815"/>
    <property type="match status" value="1"/>
</dbReference>
<dbReference type="InterPro" id="IPR008533">
    <property type="entry name" value="DUF815"/>
</dbReference>
<gene>
    <name evidence="1" type="ORF">SULYE_1200</name>
</gene>
<protein>
    <submittedName>
        <fullName evidence="1">ATPase with chaperone activity, ATP-binding domain, diverged</fullName>
    </submittedName>
</protein>
<dbReference type="InterPro" id="IPR027417">
    <property type="entry name" value="P-loop_NTPase"/>
</dbReference>
<dbReference type="PANTHER" id="PTHR42935:SF1">
    <property type="entry name" value="SLR0930 PROTEIN"/>
    <property type="match status" value="1"/>
</dbReference>
<dbReference type="Proteomes" id="UP000005540">
    <property type="component" value="Unassembled WGS sequence"/>
</dbReference>
<reference evidence="1 2" key="1">
    <citation type="submission" date="2009-04" db="EMBL/GenBank/DDBJ databases">
        <authorList>
            <person name="Reysenbach A.-L."/>
            <person name="Heidelberg J.F."/>
            <person name="Nelson W.C."/>
        </authorList>
    </citation>
    <scope>NUCLEOTIDE SEQUENCE [LARGE SCALE GENOMIC DNA]</scope>
    <source>
        <strain evidence="1 2">SS-5</strain>
    </source>
</reference>
<keyword evidence="2" id="KW-1185">Reference proteome</keyword>
<evidence type="ECO:0000313" key="1">
    <source>
        <dbReference type="EMBL" id="EEP60297.1"/>
    </source>
</evidence>
<keyword evidence="1" id="KW-0547">Nucleotide-binding</keyword>
<name>C4FKV0_9AQUI</name>
<organism evidence="1 2">
    <name type="scientific">Sulfurihydrogenibium yellowstonense SS-5</name>
    <dbReference type="NCBI Taxonomy" id="432331"/>
    <lineage>
        <taxon>Bacteria</taxon>
        <taxon>Pseudomonadati</taxon>
        <taxon>Aquificota</taxon>
        <taxon>Aquificia</taxon>
        <taxon>Aquificales</taxon>
        <taxon>Hydrogenothermaceae</taxon>
        <taxon>Sulfurihydrogenibium</taxon>
    </lineage>
</organism>
<dbReference type="AlphaFoldDB" id="C4FKV0"/>
<keyword evidence="1" id="KW-0067">ATP-binding</keyword>
<dbReference type="SUPFAM" id="SSF52540">
    <property type="entry name" value="P-loop containing nucleoside triphosphate hydrolases"/>
    <property type="match status" value="1"/>
</dbReference>
<evidence type="ECO:0000313" key="2">
    <source>
        <dbReference type="Proteomes" id="UP000005540"/>
    </source>
</evidence>
<dbReference type="Gene3D" id="3.40.50.300">
    <property type="entry name" value="P-loop containing nucleotide triphosphate hydrolases"/>
    <property type="match status" value="1"/>
</dbReference>
<dbReference type="OrthoDB" id="9812140at2"/>
<proteinExistence type="predicted"/>
<dbReference type="PANTHER" id="PTHR42935">
    <property type="entry name" value="SLR0930 PROTEIN"/>
    <property type="match status" value="1"/>
</dbReference>
<dbReference type="EMBL" id="ABZS01000118">
    <property type="protein sequence ID" value="EEP60297.1"/>
    <property type="molecule type" value="Genomic_DNA"/>
</dbReference>
<accession>C4FKV0</accession>
<comment type="caution">
    <text evidence="1">The sequence shown here is derived from an EMBL/GenBank/DDBJ whole genome shotgun (WGS) entry which is preliminary data.</text>
</comment>
<sequence>MSKQQILNDILKKLDLILSAYIKQPFIEDSLLKEYSAFLFYNSALQPVKDYAKVNIDNLIGIDYQKQEIIKNTEKFIKGLPANNVLLWGERGTGKSSLVKAMLPMFADKGLKIIQVLKEDILSVFKLYPVIKNQDAYFILFIDDLSFESDEKDFKKFKTILDGGLFEIPENMLFYVTSNKKNLIPIKFSDREDSQYTRQSDILEEKLSLVDRFGLRLGFFRFDKENFIKIVKHYAAIYNINIDERLLIEKALAYAAEYGTYNGRTALNFIKSL</sequence>
<dbReference type="GO" id="GO:0005524">
    <property type="term" value="F:ATP binding"/>
    <property type="evidence" value="ECO:0007669"/>
    <property type="project" value="UniProtKB-KW"/>
</dbReference>
<dbReference type="RefSeq" id="WP_007547379.1">
    <property type="nucleotide sequence ID" value="NZ_ABZS01000118.1"/>
</dbReference>